<organism evidence="1 2">
    <name type="scientific">Vairimorpha necatrix</name>
    <dbReference type="NCBI Taxonomy" id="6039"/>
    <lineage>
        <taxon>Eukaryota</taxon>
        <taxon>Fungi</taxon>
        <taxon>Fungi incertae sedis</taxon>
        <taxon>Microsporidia</taxon>
        <taxon>Nosematidae</taxon>
        <taxon>Vairimorpha</taxon>
    </lineage>
</organism>
<reference evidence="1" key="1">
    <citation type="journal article" date="2024" name="BMC Genomics">
        <title>Functional annotation of a divergent genome using sequence and structure-based similarity.</title>
        <authorList>
            <person name="Svedberg D."/>
            <person name="Winiger R.R."/>
            <person name="Berg A."/>
            <person name="Sharma H."/>
            <person name="Tellgren-Roth C."/>
            <person name="Debrunner-Vossbrinck B.A."/>
            <person name="Vossbrinck C.R."/>
            <person name="Barandun J."/>
        </authorList>
    </citation>
    <scope>NUCLEOTIDE SEQUENCE</scope>
    <source>
        <strain evidence="1">Illinois isolate</strain>
    </source>
</reference>
<evidence type="ECO:0000313" key="2">
    <source>
        <dbReference type="Proteomes" id="UP001334084"/>
    </source>
</evidence>
<dbReference type="RefSeq" id="XP_065329646.1">
    <property type="nucleotide sequence ID" value="XM_065473574.1"/>
</dbReference>
<accession>A0AAX4JC14</accession>
<dbReference type="AlphaFoldDB" id="A0AAX4JC14"/>
<dbReference type="KEGG" id="vnx:VNE69_05092"/>
<evidence type="ECO:0000313" key="1">
    <source>
        <dbReference type="EMBL" id="WUR03501.1"/>
    </source>
</evidence>
<name>A0AAX4JC14_9MICR</name>
<dbReference type="EMBL" id="CP142730">
    <property type="protein sequence ID" value="WUR03501.1"/>
    <property type="molecule type" value="Genomic_DNA"/>
</dbReference>
<protein>
    <submittedName>
        <fullName evidence="1">Gamma-tubulin complex component 2</fullName>
    </submittedName>
</protein>
<gene>
    <name evidence="1" type="ORF">VNE69_05092</name>
</gene>
<sequence>MNDSNPLIDNLIFLLCGIDTSLMSIGMKNKKYSLLHEGGFSVDLLLPFEEICINVRIVHKFIFKNISSENSIKKIISNFLLEYKMRYLQKINKLRNTKDIETLYVSIQEDIEHFREFRNIIDTCRKNNDSEIFNNIKSILDGPFYEKLKKELEDQNDVEIINWIMRGETPSSFFIETRNYDPENLDEGYWKSKYNIKNKISNNTGESKESYMPSEFSSKDHYNMTILKCGKLTSLLNELDINYESLINLEIIKTRGISGTLLYLNDLIYNLLSHNINYELSILERFILMRDMSFFSDLFTDLYNDKSFDIIIYSKENKKFLRKINLFKKIDMINFKITDLDLNNTIYKIINKPLHMKNNQSILEFLTIEFTPKILRFLLTKKQFLELDLIFRFLFAFSVIQFFLQKDLKFRFSRLMLCFIQNFKFSIFSNIDNIVFTNVDRLVDDLNSTIMHYISSLFLVSDDIYLILSEIIDLSFNFIGLDKKEECLNIEEFESKFYLIINRLYNKLRNGNYDWWFFNTLEALLIHK</sequence>
<dbReference type="GeneID" id="90541316"/>
<keyword evidence="2" id="KW-1185">Reference proteome</keyword>
<dbReference type="Proteomes" id="UP001334084">
    <property type="component" value="Chromosome 5"/>
</dbReference>
<proteinExistence type="predicted"/>